<evidence type="ECO:0000313" key="7">
    <source>
        <dbReference type="EMBL" id="AXR07706.1"/>
    </source>
</evidence>
<dbReference type="GO" id="GO:0016987">
    <property type="term" value="F:sigma factor activity"/>
    <property type="evidence" value="ECO:0007669"/>
    <property type="project" value="UniProtKB-KW"/>
</dbReference>
<protein>
    <submittedName>
        <fullName evidence="7">Sigma-70 family RNA polymerase sigma factor</fullName>
    </submittedName>
</protein>
<dbReference type="PANTHER" id="PTHR43133">
    <property type="entry name" value="RNA POLYMERASE ECF-TYPE SIGMA FACTO"/>
    <property type="match status" value="1"/>
</dbReference>
<evidence type="ECO:0000259" key="5">
    <source>
        <dbReference type="Pfam" id="PF04542"/>
    </source>
</evidence>
<dbReference type="PANTHER" id="PTHR43133:SF62">
    <property type="entry name" value="RNA POLYMERASE SIGMA FACTOR SIGZ"/>
    <property type="match status" value="1"/>
</dbReference>
<dbReference type="InterPro" id="IPR013324">
    <property type="entry name" value="RNA_pol_sigma_r3/r4-like"/>
</dbReference>
<evidence type="ECO:0000256" key="1">
    <source>
        <dbReference type="ARBA" id="ARBA00010641"/>
    </source>
</evidence>
<feature type="domain" description="RNA polymerase sigma factor 70 region 4 type 2" evidence="6">
    <location>
        <begin position="118"/>
        <end position="170"/>
    </location>
</feature>
<organism evidence="7 8">
    <name type="scientific">Salinimonas sediminis</name>
    <dbReference type="NCBI Taxonomy" id="2303538"/>
    <lineage>
        <taxon>Bacteria</taxon>
        <taxon>Pseudomonadati</taxon>
        <taxon>Pseudomonadota</taxon>
        <taxon>Gammaproteobacteria</taxon>
        <taxon>Alteromonadales</taxon>
        <taxon>Alteromonadaceae</taxon>
        <taxon>Alteromonas/Salinimonas group</taxon>
        <taxon>Salinimonas</taxon>
    </lineage>
</organism>
<dbReference type="InterPro" id="IPR007627">
    <property type="entry name" value="RNA_pol_sigma70_r2"/>
</dbReference>
<evidence type="ECO:0000259" key="6">
    <source>
        <dbReference type="Pfam" id="PF08281"/>
    </source>
</evidence>
<dbReference type="AlphaFoldDB" id="A0A346NQ99"/>
<reference evidence="7 8" key="1">
    <citation type="submission" date="2018-08" db="EMBL/GenBank/DDBJ databases">
        <title>Salinimonas sediminis sp. nov., a piezophilic bacterium isolated from a deep-sea sediment sample from the New Britain Trench.</title>
        <authorList>
            <person name="Cao J."/>
        </authorList>
    </citation>
    <scope>NUCLEOTIDE SEQUENCE [LARGE SCALE GENOMIC DNA]</scope>
    <source>
        <strain evidence="7 8">N102</strain>
    </source>
</reference>
<feature type="domain" description="RNA polymerase sigma-70 region 2" evidence="5">
    <location>
        <begin position="24"/>
        <end position="91"/>
    </location>
</feature>
<dbReference type="KEGG" id="salm:D0Y50_15860"/>
<keyword evidence="3" id="KW-0731">Sigma factor</keyword>
<dbReference type="Gene3D" id="1.10.10.10">
    <property type="entry name" value="Winged helix-like DNA-binding domain superfamily/Winged helix DNA-binding domain"/>
    <property type="match status" value="1"/>
</dbReference>
<accession>A0A346NQ99</accession>
<keyword evidence="4" id="KW-0804">Transcription</keyword>
<evidence type="ECO:0000256" key="4">
    <source>
        <dbReference type="ARBA" id="ARBA00023163"/>
    </source>
</evidence>
<keyword evidence="8" id="KW-1185">Reference proteome</keyword>
<dbReference type="OrthoDB" id="9784272at2"/>
<name>A0A346NQ99_9ALTE</name>
<dbReference type="SUPFAM" id="SSF88659">
    <property type="entry name" value="Sigma3 and sigma4 domains of RNA polymerase sigma factors"/>
    <property type="match status" value="1"/>
</dbReference>
<comment type="similarity">
    <text evidence="1">Belongs to the sigma-70 factor family. ECF subfamily.</text>
</comment>
<evidence type="ECO:0000256" key="3">
    <source>
        <dbReference type="ARBA" id="ARBA00023082"/>
    </source>
</evidence>
<dbReference type="Pfam" id="PF08281">
    <property type="entry name" value="Sigma70_r4_2"/>
    <property type="match status" value="1"/>
</dbReference>
<dbReference type="InterPro" id="IPR014284">
    <property type="entry name" value="RNA_pol_sigma-70_dom"/>
</dbReference>
<dbReference type="InterPro" id="IPR013249">
    <property type="entry name" value="RNA_pol_sigma70_r4_t2"/>
</dbReference>
<keyword evidence="2" id="KW-0805">Transcription regulation</keyword>
<dbReference type="CDD" id="cd06171">
    <property type="entry name" value="Sigma70_r4"/>
    <property type="match status" value="1"/>
</dbReference>
<dbReference type="SUPFAM" id="SSF88946">
    <property type="entry name" value="Sigma2 domain of RNA polymerase sigma factors"/>
    <property type="match status" value="1"/>
</dbReference>
<dbReference type="NCBIfam" id="TIGR02937">
    <property type="entry name" value="sigma70-ECF"/>
    <property type="match status" value="1"/>
</dbReference>
<dbReference type="InterPro" id="IPR036388">
    <property type="entry name" value="WH-like_DNA-bd_sf"/>
</dbReference>
<evidence type="ECO:0000313" key="8">
    <source>
        <dbReference type="Proteomes" id="UP000262073"/>
    </source>
</evidence>
<dbReference type="Gene3D" id="1.10.1740.10">
    <property type="match status" value="1"/>
</dbReference>
<dbReference type="Proteomes" id="UP000262073">
    <property type="component" value="Chromosome"/>
</dbReference>
<dbReference type="RefSeq" id="WP_117317897.1">
    <property type="nucleotide sequence ID" value="NZ_CP031769.1"/>
</dbReference>
<proteinExistence type="inferred from homology"/>
<gene>
    <name evidence="7" type="ORF">D0Y50_15860</name>
</gene>
<dbReference type="Pfam" id="PF04542">
    <property type="entry name" value="Sigma70_r2"/>
    <property type="match status" value="1"/>
</dbReference>
<dbReference type="GO" id="GO:0006352">
    <property type="term" value="P:DNA-templated transcription initiation"/>
    <property type="evidence" value="ECO:0007669"/>
    <property type="project" value="InterPro"/>
</dbReference>
<dbReference type="InterPro" id="IPR039425">
    <property type="entry name" value="RNA_pol_sigma-70-like"/>
</dbReference>
<dbReference type="InterPro" id="IPR013325">
    <property type="entry name" value="RNA_pol_sigma_r2"/>
</dbReference>
<dbReference type="EMBL" id="CP031769">
    <property type="protein sequence ID" value="AXR07706.1"/>
    <property type="molecule type" value="Genomic_DNA"/>
</dbReference>
<dbReference type="GO" id="GO:0003677">
    <property type="term" value="F:DNA binding"/>
    <property type="evidence" value="ECO:0007669"/>
    <property type="project" value="InterPro"/>
</dbReference>
<sequence length="176" mass="20036">MDQEQLLPLLVATAQGHKAAFASLYEHTSGQLYAITLKLLKRADLAEEALQDAYVQIWHKADSYHRGRGTVLTWMISIARYRALDSLRYHKVRPEHSFNDEIAAPDLGTLGARQPPHEKLYRCLDELESEQRQAICLAYFNGLSHTEVVKHVDSPLGTVKSWIRRGLKSLQRCLSL</sequence>
<evidence type="ECO:0000256" key="2">
    <source>
        <dbReference type="ARBA" id="ARBA00023015"/>
    </source>
</evidence>